<dbReference type="EMBL" id="JAAMPC010000080">
    <property type="protein sequence ID" value="KAG2244494.1"/>
    <property type="molecule type" value="Genomic_DNA"/>
</dbReference>
<evidence type="ECO:0000313" key="2">
    <source>
        <dbReference type="Proteomes" id="UP000886595"/>
    </source>
</evidence>
<dbReference type="Proteomes" id="UP000886595">
    <property type="component" value="Unassembled WGS sequence"/>
</dbReference>
<sequence length="60" mass="7108">MEILFENLKGRMKMKKRGSWYYNRKVVEIVSNKPSLKGVCINFNSRVFAQSQRHPSYLSL</sequence>
<organism evidence="1 2">
    <name type="scientific">Brassica carinata</name>
    <name type="common">Ethiopian mustard</name>
    <name type="synonym">Abyssinian cabbage</name>
    <dbReference type="NCBI Taxonomy" id="52824"/>
    <lineage>
        <taxon>Eukaryota</taxon>
        <taxon>Viridiplantae</taxon>
        <taxon>Streptophyta</taxon>
        <taxon>Embryophyta</taxon>
        <taxon>Tracheophyta</taxon>
        <taxon>Spermatophyta</taxon>
        <taxon>Magnoliopsida</taxon>
        <taxon>eudicotyledons</taxon>
        <taxon>Gunneridae</taxon>
        <taxon>Pentapetalae</taxon>
        <taxon>rosids</taxon>
        <taxon>malvids</taxon>
        <taxon>Brassicales</taxon>
        <taxon>Brassicaceae</taxon>
        <taxon>Brassiceae</taxon>
        <taxon>Brassica</taxon>
    </lineage>
</organism>
<reference evidence="1 2" key="1">
    <citation type="submission" date="2020-02" db="EMBL/GenBank/DDBJ databases">
        <authorList>
            <person name="Ma Q."/>
            <person name="Huang Y."/>
            <person name="Song X."/>
            <person name="Pei D."/>
        </authorList>
    </citation>
    <scope>NUCLEOTIDE SEQUENCE [LARGE SCALE GENOMIC DNA]</scope>
    <source>
        <strain evidence="1">Sxm20200214</strain>
        <tissue evidence="1">Leaf</tissue>
    </source>
</reference>
<name>A0A8X7P718_BRACI</name>
<accession>A0A8X7P718</accession>
<comment type="caution">
    <text evidence="1">The sequence shown here is derived from an EMBL/GenBank/DDBJ whole genome shotgun (WGS) entry which is preliminary data.</text>
</comment>
<dbReference type="AlphaFoldDB" id="A0A8X7P718"/>
<protein>
    <submittedName>
        <fullName evidence="1">Uncharacterized protein</fullName>
    </submittedName>
</protein>
<evidence type="ECO:0000313" key="1">
    <source>
        <dbReference type="EMBL" id="KAG2244494.1"/>
    </source>
</evidence>
<gene>
    <name evidence="1" type="ORF">Bca52824_093656</name>
</gene>
<proteinExistence type="predicted"/>
<keyword evidence="2" id="KW-1185">Reference proteome</keyword>